<dbReference type="PRINTS" id="PR00069">
    <property type="entry name" value="ALDKETRDTASE"/>
</dbReference>
<dbReference type="EMBL" id="JBANRG010000001">
    <property type="protein sequence ID" value="KAK7473035.1"/>
    <property type="molecule type" value="Genomic_DNA"/>
</dbReference>
<feature type="domain" description="NADP-dependent oxidoreductase" evidence="4">
    <location>
        <begin position="19"/>
        <end position="280"/>
    </location>
</feature>
<organism evidence="5 6">
    <name type="scientific">Marasmiellus scandens</name>
    <dbReference type="NCBI Taxonomy" id="2682957"/>
    <lineage>
        <taxon>Eukaryota</taxon>
        <taxon>Fungi</taxon>
        <taxon>Dikarya</taxon>
        <taxon>Basidiomycota</taxon>
        <taxon>Agaricomycotina</taxon>
        <taxon>Agaricomycetes</taxon>
        <taxon>Agaricomycetidae</taxon>
        <taxon>Agaricales</taxon>
        <taxon>Marasmiineae</taxon>
        <taxon>Omphalotaceae</taxon>
        <taxon>Marasmiellus</taxon>
    </lineage>
</organism>
<gene>
    <name evidence="5" type="ORF">VKT23_001139</name>
</gene>
<dbReference type="Pfam" id="PF00248">
    <property type="entry name" value="Aldo_ket_red"/>
    <property type="match status" value="1"/>
</dbReference>
<name>A0ABR1K8M5_9AGAR</name>
<dbReference type="InterPro" id="IPR020471">
    <property type="entry name" value="AKR"/>
</dbReference>
<dbReference type="InterPro" id="IPR036812">
    <property type="entry name" value="NAD(P)_OxRdtase_dom_sf"/>
</dbReference>
<proteinExistence type="inferred from homology"/>
<dbReference type="Proteomes" id="UP001498398">
    <property type="component" value="Unassembled WGS sequence"/>
</dbReference>
<evidence type="ECO:0000256" key="1">
    <source>
        <dbReference type="ARBA" id="ARBA00007905"/>
    </source>
</evidence>
<sequence>MSANVPQFTLNNGTSMPAVGLGCWMGEPGQADRAYAMVKKSIQVGYRHFDTAAGYGNEEAVGRAIRESGIPRKEFHITTKLINWDHGRVSEAFSESLKALNCEYIDMYLIHWPQAASRSDMGNALPPDQSPTFVECWKDMEKLLDTGKVNSIGVSNFSIKTLETLLPHCSVVPATNQVECHPCLPQHDLKAYCESKGIVITAWGPLGRPGYNPSGPSLMADPTVTKIAEKHSVEVAQVLLSWGVQRKTVVVPKTENETRMKTNITLTALDDAEMDALDNLHKKPGMHRSLAEGIHKPDGKVFGWTYEQLGWPMTIGGVVVEK</sequence>
<dbReference type="InterPro" id="IPR018170">
    <property type="entry name" value="Aldo/ket_reductase_CS"/>
</dbReference>
<keyword evidence="2" id="KW-0521">NADP</keyword>
<accession>A0ABR1K8M5</accession>
<dbReference type="PIRSF" id="PIRSF000097">
    <property type="entry name" value="AKR"/>
    <property type="match status" value="1"/>
</dbReference>
<dbReference type="InterPro" id="IPR023210">
    <property type="entry name" value="NADP_OxRdtase_dom"/>
</dbReference>
<evidence type="ECO:0000313" key="5">
    <source>
        <dbReference type="EMBL" id="KAK7473035.1"/>
    </source>
</evidence>
<dbReference type="PROSITE" id="PS00798">
    <property type="entry name" value="ALDOKETO_REDUCTASE_1"/>
    <property type="match status" value="1"/>
</dbReference>
<evidence type="ECO:0000259" key="4">
    <source>
        <dbReference type="Pfam" id="PF00248"/>
    </source>
</evidence>
<dbReference type="PANTHER" id="PTHR43827">
    <property type="entry name" value="2,5-DIKETO-D-GLUCONIC ACID REDUCTASE"/>
    <property type="match status" value="1"/>
</dbReference>
<keyword evidence="6" id="KW-1185">Reference proteome</keyword>
<evidence type="ECO:0000313" key="6">
    <source>
        <dbReference type="Proteomes" id="UP001498398"/>
    </source>
</evidence>
<reference evidence="5 6" key="1">
    <citation type="submission" date="2024-01" db="EMBL/GenBank/DDBJ databases">
        <title>A draft genome for the cacao thread blight pathogen Marasmiellus scandens.</title>
        <authorList>
            <person name="Baruah I.K."/>
            <person name="Leung J."/>
            <person name="Bukari Y."/>
            <person name="Amoako-Attah I."/>
            <person name="Meinhardt L.W."/>
            <person name="Bailey B.A."/>
            <person name="Cohen S.P."/>
        </authorList>
    </citation>
    <scope>NUCLEOTIDE SEQUENCE [LARGE SCALE GENOMIC DNA]</scope>
    <source>
        <strain evidence="5 6">GH-19</strain>
    </source>
</reference>
<dbReference type="Gene3D" id="3.20.20.100">
    <property type="entry name" value="NADP-dependent oxidoreductase domain"/>
    <property type="match status" value="1"/>
</dbReference>
<comment type="caution">
    <text evidence="5">The sequence shown here is derived from an EMBL/GenBank/DDBJ whole genome shotgun (WGS) entry which is preliminary data.</text>
</comment>
<evidence type="ECO:0000256" key="2">
    <source>
        <dbReference type="ARBA" id="ARBA00022857"/>
    </source>
</evidence>
<keyword evidence="3" id="KW-0560">Oxidoreductase</keyword>
<protein>
    <recommendedName>
        <fullName evidence="4">NADP-dependent oxidoreductase domain-containing protein</fullName>
    </recommendedName>
</protein>
<evidence type="ECO:0000256" key="3">
    <source>
        <dbReference type="ARBA" id="ARBA00023002"/>
    </source>
</evidence>
<comment type="similarity">
    <text evidence="1">Belongs to the aldo/keto reductase family.</text>
</comment>
<dbReference type="CDD" id="cd19071">
    <property type="entry name" value="AKR_AKR1-5-like"/>
    <property type="match status" value="1"/>
</dbReference>
<dbReference type="PANTHER" id="PTHR43827:SF3">
    <property type="entry name" value="NADP-DEPENDENT OXIDOREDUCTASE DOMAIN-CONTAINING PROTEIN"/>
    <property type="match status" value="1"/>
</dbReference>
<dbReference type="SUPFAM" id="SSF51430">
    <property type="entry name" value="NAD(P)-linked oxidoreductase"/>
    <property type="match status" value="1"/>
</dbReference>